<evidence type="ECO:0000256" key="1">
    <source>
        <dbReference type="ARBA" id="ARBA00007039"/>
    </source>
</evidence>
<dbReference type="GO" id="GO:0006515">
    <property type="term" value="P:protein quality control for misfolded or incompletely synthesized proteins"/>
    <property type="evidence" value="ECO:0007669"/>
    <property type="project" value="TreeGrafter"/>
</dbReference>
<dbReference type="SUPFAM" id="SSF52096">
    <property type="entry name" value="ClpP/crotonase"/>
    <property type="match status" value="1"/>
</dbReference>
<evidence type="ECO:0000256" key="3">
    <source>
        <dbReference type="ARBA" id="ARBA00022670"/>
    </source>
</evidence>
<dbReference type="CDD" id="cd07016">
    <property type="entry name" value="S14_ClpP_1"/>
    <property type="match status" value="1"/>
</dbReference>
<keyword evidence="2" id="KW-0963">Cytoplasm</keyword>
<evidence type="ECO:0000256" key="2">
    <source>
        <dbReference type="ARBA" id="ARBA00022490"/>
    </source>
</evidence>
<dbReference type="GO" id="GO:0004252">
    <property type="term" value="F:serine-type endopeptidase activity"/>
    <property type="evidence" value="ECO:0007669"/>
    <property type="project" value="InterPro"/>
</dbReference>
<dbReference type="GO" id="GO:0004176">
    <property type="term" value="F:ATP-dependent peptidase activity"/>
    <property type="evidence" value="ECO:0007669"/>
    <property type="project" value="InterPro"/>
</dbReference>
<dbReference type="PRINTS" id="PR00127">
    <property type="entry name" value="CLPPROTEASEP"/>
</dbReference>
<keyword evidence="4 8" id="KW-0378">Hydrolase</keyword>
<keyword evidence="3 8" id="KW-0645">Protease</keyword>
<evidence type="ECO:0000256" key="6">
    <source>
        <dbReference type="RuleBase" id="RU003567"/>
    </source>
</evidence>
<dbReference type="GO" id="GO:0009368">
    <property type="term" value="C:endopeptidase Clp complex"/>
    <property type="evidence" value="ECO:0007669"/>
    <property type="project" value="TreeGrafter"/>
</dbReference>
<protein>
    <recommendedName>
        <fullName evidence="6">ATP-dependent Clp protease proteolytic subunit</fullName>
    </recommendedName>
</protein>
<organism evidence="8 9">
    <name type="scientific">Staphylococcus auricularis</name>
    <dbReference type="NCBI Taxonomy" id="29379"/>
    <lineage>
        <taxon>Bacteria</taxon>
        <taxon>Bacillati</taxon>
        <taxon>Bacillota</taxon>
        <taxon>Bacilli</taxon>
        <taxon>Bacillales</taxon>
        <taxon>Staphylococcaceae</taxon>
        <taxon>Staphylococcus</taxon>
    </lineage>
</organism>
<feature type="compositionally biased region" description="Basic and acidic residues" evidence="7">
    <location>
        <begin position="227"/>
        <end position="244"/>
    </location>
</feature>
<evidence type="ECO:0000256" key="4">
    <source>
        <dbReference type="ARBA" id="ARBA00022801"/>
    </source>
</evidence>
<comment type="similarity">
    <text evidence="1 6">Belongs to the peptidase S14 family.</text>
</comment>
<dbReference type="Pfam" id="PF00574">
    <property type="entry name" value="CLP_protease"/>
    <property type="match status" value="1"/>
</dbReference>
<dbReference type="EMBL" id="JAUHQC010000005">
    <property type="protein sequence ID" value="MDN4532192.1"/>
    <property type="molecule type" value="Genomic_DNA"/>
</dbReference>
<dbReference type="InterPro" id="IPR001907">
    <property type="entry name" value="ClpP"/>
</dbReference>
<reference evidence="8" key="1">
    <citation type="submission" date="2023-07" db="EMBL/GenBank/DDBJ databases">
        <title>Evaluation of the beneficial properties of pineapple isolates.</title>
        <authorList>
            <person name="Adefiranye O."/>
        </authorList>
    </citation>
    <scope>NUCLEOTIDE SEQUENCE</scope>
    <source>
        <strain evidence="8">PAPLE_T1</strain>
    </source>
</reference>
<dbReference type="AlphaFoldDB" id="A0AAW7MAQ7"/>
<keyword evidence="5" id="KW-0720">Serine protease</keyword>
<evidence type="ECO:0000256" key="5">
    <source>
        <dbReference type="ARBA" id="ARBA00022825"/>
    </source>
</evidence>
<evidence type="ECO:0000256" key="7">
    <source>
        <dbReference type="SAM" id="MobiDB-lite"/>
    </source>
</evidence>
<dbReference type="InterPro" id="IPR029045">
    <property type="entry name" value="ClpP/crotonase-like_dom_sf"/>
</dbReference>
<dbReference type="InterPro" id="IPR023562">
    <property type="entry name" value="ClpP/TepA"/>
</dbReference>
<evidence type="ECO:0000313" key="8">
    <source>
        <dbReference type="EMBL" id="MDN4532192.1"/>
    </source>
</evidence>
<proteinExistence type="inferred from homology"/>
<dbReference type="PANTHER" id="PTHR10381">
    <property type="entry name" value="ATP-DEPENDENT CLP PROTEASE PROTEOLYTIC SUBUNIT"/>
    <property type="match status" value="1"/>
</dbReference>
<feature type="region of interest" description="Disordered" evidence="7">
    <location>
        <begin position="227"/>
        <end position="248"/>
    </location>
</feature>
<accession>A0AAW7MAQ7</accession>
<dbReference type="Proteomes" id="UP001171687">
    <property type="component" value="Unassembled WGS sequence"/>
</dbReference>
<dbReference type="Gene3D" id="3.90.226.10">
    <property type="entry name" value="2-enoyl-CoA Hydratase, Chain A, domain 1"/>
    <property type="match status" value="1"/>
</dbReference>
<dbReference type="NCBIfam" id="NF045542">
    <property type="entry name" value="Clp_rel_HeadMat"/>
    <property type="match status" value="1"/>
</dbReference>
<comment type="caution">
    <text evidence="8">The sequence shown here is derived from an EMBL/GenBank/DDBJ whole genome shotgun (WGS) entry which is preliminary data.</text>
</comment>
<name>A0AAW7MAQ7_9STAP</name>
<dbReference type="RefSeq" id="WP_272595414.1">
    <property type="nucleotide sequence ID" value="NZ_JAQPQT010000009.1"/>
</dbReference>
<evidence type="ECO:0000313" key="9">
    <source>
        <dbReference type="Proteomes" id="UP001171687"/>
    </source>
</evidence>
<sequence>MSDYVIDIYGQIDSTAIDENIVTPQLIRRQLNEMKDAESIVVNINSNGGDVFSGVAIYNMLKRHPAKMIVNIDGIAASIASVIAMAGDVIHMPSNAVIMVHNAWSTMQGDSKQLRKQADALEKINNVIYNSYLSRKLNIKRDELQYLMDNETFLTAEEAKEIGFIDKITASQKSAAAIHNMIFGGEIMRYNNRFRNEDEEKQSQPSQPTAEDVIDLLEEILEVVKDTNAKAKGKDSEGDSKESEEPSNSFARLFNIYK</sequence>
<dbReference type="PANTHER" id="PTHR10381:SF70">
    <property type="entry name" value="ATP-DEPENDENT CLP PROTEASE PROTEOLYTIC SUBUNIT"/>
    <property type="match status" value="1"/>
</dbReference>
<gene>
    <name evidence="8" type="ORF">QYH67_01145</name>
</gene>
<dbReference type="GO" id="GO:0051117">
    <property type="term" value="F:ATPase binding"/>
    <property type="evidence" value="ECO:0007669"/>
    <property type="project" value="TreeGrafter"/>
</dbReference>